<comment type="caution">
    <text evidence="2">The sequence shown here is derived from an EMBL/GenBank/DDBJ whole genome shotgun (WGS) entry which is preliminary data.</text>
</comment>
<evidence type="ECO:0000313" key="3">
    <source>
        <dbReference type="Proteomes" id="UP000637002"/>
    </source>
</evidence>
<dbReference type="Proteomes" id="UP000637002">
    <property type="component" value="Unassembled WGS sequence"/>
</dbReference>
<dbReference type="PANTHER" id="PTHR30390:SF8">
    <property type="entry name" value="SUGAR ISOMERASE (SIS)"/>
    <property type="match status" value="1"/>
</dbReference>
<protein>
    <recommendedName>
        <fullName evidence="1">SIS domain-containing protein</fullName>
    </recommendedName>
</protein>
<name>A0A916XI66_9HYPH</name>
<dbReference type="PANTHER" id="PTHR30390">
    <property type="entry name" value="SEDOHEPTULOSE 7-PHOSPHATE ISOMERASE / DNAA INITIATOR-ASSOCIATING FACTOR FOR REPLICATION INITIATION"/>
    <property type="match status" value="1"/>
</dbReference>
<organism evidence="2 3">
    <name type="scientific">Chelatococcus reniformis</name>
    <dbReference type="NCBI Taxonomy" id="1494448"/>
    <lineage>
        <taxon>Bacteria</taxon>
        <taxon>Pseudomonadati</taxon>
        <taxon>Pseudomonadota</taxon>
        <taxon>Alphaproteobacteria</taxon>
        <taxon>Hyphomicrobiales</taxon>
        <taxon>Chelatococcaceae</taxon>
        <taxon>Chelatococcus</taxon>
    </lineage>
</organism>
<proteinExistence type="predicted"/>
<dbReference type="SUPFAM" id="SSF53697">
    <property type="entry name" value="SIS domain"/>
    <property type="match status" value="1"/>
</dbReference>
<evidence type="ECO:0000259" key="1">
    <source>
        <dbReference type="PROSITE" id="PS51464"/>
    </source>
</evidence>
<dbReference type="Gene3D" id="3.40.50.10490">
    <property type="entry name" value="Glucose-6-phosphate isomerase like protein, domain 1"/>
    <property type="match status" value="1"/>
</dbReference>
<dbReference type="InterPro" id="IPR046348">
    <property type="entry name" value="SIS_dom_sf"/>
</dbReference>
<dbReference type="GO" id="GO:1901135">
    <property type="term" value="P:carbohydrate derivative metabolic process"/>
    <property type="evidence" value="ECO:0007669"/>
    <property type="project" value="InterPro"/>
</dbReference>
<accession>A0A916XI66</accession>
<dbReference type="Pfam" id="PF13580">
    <property type="entry name" value="SIS_2"/>
    <property type="match status" value="1"/>
</dbReference>
<dbReference type="PROSITE" id="PS51464">
    <property type="entry name" value="SIS"/>
    <property type="match status" value="1"/>
</dbReference>
<dbReference type="EMBL" id="BMGG01000006">
    <property type="protein sequence ID" value="GGC72276.1"/>
    <property type="molecule type" value="Genomic_DNA"/>
</dbReference>
<dbReference type="CDD" id="cd05006">
    <property type="entry name" value="SIS_GmhA"/>
    <property type="match status" value="1"/>
</dbReference>
<keyword evidence="3" id="KW-1185">Reference proteome</keyword>
<reference evidence="2" key="2">
    <citation type="submission" date="2020-09" db="EMBL/GenBank/DDBJ databases">
        <authorList>
            <person name="Sun Q."/>
            <person name="Zhou Y."/>
        </authorList>
    </citation>
    <scope>NUCLEOTIDE SEQUENCE</scope>
    <source>
        <strain evidence="2">CGMCC 1.12919</strain>
    </source>
</reference>
<sequence>MLADVDTGAVERVCQTLREARDRRARVFIAGNGGSAATASHWVNDLGKAAKRSGRPPFRVTSLSDNISWLTALGNDEGYERVFSGQLENFAERGDVLVVISASGNSPNLISAVELAKDRGMTTLALLGFDGGKLKGLCDDIVLVDSEKGAYELVEDVHSALMHSITKYLIADVVTEEDVIVRLPPVATLAVNA</sequence>
<reference evidence="2" key="1">
    <citation type="journal article" date="2014" name="Int. J. Syst. Evol. Microbiol.">
        <title>Complete genome sequence of Corynebacterium casei LMG S-19264T (=DSM 44701T), isolated from a smear-ripened cheese.</title>
        <authorList>
            <consortium name="US DOE Joint Genome Institute (JGI-PGF)"/>
            <person name="Walter F."/>
            <person name="Albersmeier A."/>
            <person name="Kalinowski J."/>
            <person name="Ruckert C."/>
        </authorList>
    </citation>
    <scope>NUCLEOTIDE SEQUENCE</scope>
    <source>
        <strain evidence="2">CGMCC 1.12919</strain>
    </source>
</reference>
<dbReference type="InterPro" id="IPR001347">
    <property type="entry name" value="SIS_dom"/>
</dbReference>
<dbReference type="AlphaFoldDB" id="A0A916XI66"/>
<dbReference type="GO" id="GO:0097367">
    <property type="term" value="F:carbohydrate derivative binding"/>
    <property type="evidence" value="ECO:0007669"/>
    <property type="project" value="InterPro"/>
</dbReference>
<dbReference type="InterPro" id="IPR035461">
    <property type="entry name" value="GmhA/DiaA"/>
</dbReference>
<feature type="domain" description="SIS" evidence="1">
    <location>
        <begin position="13"/>
        <end position="180"/>
    </location>
</feature>
<gene>
    <name evidence="2" type="ORF">GCM10010994_33350</name>
</gene>
<evidence type="ECO:0000313" key="2">
    <source>
        <dbReference type="EMBL" id="GGC72276.1"/>
    </source>
</evidence>
<dbReference type="InterPro" id="IPR050099">
    <property type="entry name" value="SIS_GmhA/DiaA_subfam"/>
</dbReference>